<feature type="non-terminal residue" evidence="2">
    <location>
        <position position="1"/>
    </location>
</feature>
<dbReference type="PANTHER" id="PTHR33130">
    <property type="entry name" value="PUTATIVE (DUF1639)-RELATED"/>
    <property type="match status" value="1"/>
</dbReference>
<evidence type="ECO:0000313" key="2">
    <source>
        <dbReference type="EMBL" id="JAT52196.1"/>
    </source>
</evidence>
<feature type="region of interest" description="Disordered" evidence="1">
    <location>
        <begin position="262"/>
        <end position="308"/>
    </location>
</feature>
<reference evidence="2" key="1">
    <citation type="submission" date="2015-07" db="EMBL/GenBank/DDBJ databases">
        <title>Transcriptome Assembly of Anthurium amnicola.</title>
        <authorList>
            <person name="Suzuki J."/>
        </authorList>
    </citation>
    <scope>NUCLEOTIDE SEQUENCE</scope>
</reference>
<name>A0A1D1YC38_9ARAE</name>
<gene>
    <name evidence="2" type="ORF">g.42903</name>
</gene>
<feature type="compositionally biased region" description="Pro residues" evidence="1">
    <location>
        <begin position="13"/>
        <end position="27"/>
    </location>
</feature>
<sequence>EREREPLAGAEAAPPPPLLPLRSPPLLLPLLASGNPRNPSARSPPGDPATRAPPALLFVGRRDQLMVEAEEDPAPRGRHPPPQRLQPQVRATCSGGSASQSRLHNFSFPSLSWGSQRLLRCVKVDGAEAPPHAVGGFGGGSRSPLADRGSADDERRKRLPAAAAAPAVSPDPGSRGGDRKVGKEGRDGEREEDERLDMFRDAMMAEFRKAFDRIPLPPPPPRPSGLPPEGKKEEKESSLAAASTAEAARPWNLRLRRAACNAPAATTENGKARLSASAPEKNPVEPAKYSLRSDVGLPKEERPKFSPVLSKEEIEEDFFVMTGSKPPRRPKKRHRNVRQQLENLYPGFYLTEVTPDIYKITEDK</sequence>
<feature type="compositionally biased region" description="Low complexity" evidence="1">
    <location>
        <begin position="238"/>
        <end position="248"/>
    </location>
</feature>
<dbReference type="EMBL" id="GDJX01015740">
    <property type="protein sequence ID" value="JAT52196.1"/>
    <property type="molecule type" value="Transcribed_RNA"/>
</dbReference>
<feature type="compositionally biased region" description="Basic and acidic residues" evidence="1">
    <location>
        <begin position="176"/>
        <end position="189"/>
    </location>
</feature>
<feature type="compositionally biased region" description="Pro residues" evidence="1">
    <location>
        <begin position="215"/>
        <end position="226"/>
    </location>
</feature>
<accession>A0A1D1YC38</accession>
<protein>
    <submittedName>
        <fullName evidence="2">Uncharacterized protein</fullName>
    </submittedName>
</protein>
<dbReference type="Pfam" id="PF07797">
    <property type="entry name" value="DUF1639"/>
    <property type="match status" value="1"/>
</dbReference>
<feature type="region of interest" description="Disordered" evidence="1">
    <location>
        <begin position="132"/>
        <end position="250"/>
    </location>
</feature>
<dbReference type="AlphaFoldDB" id="A0A1D1YC38"/>
<dbReference type="InterPro" id="IPR012438">
    <property type="entry name" value="DUF1639"/>
</dbReference>
<feature type="region of interest" description="Disordered" evidence="1">
    <location>
        <begin position="1"/>
        <end position="107"/>
    </location>
</feature>
<evidence type="ECO:0000256" key="1">
    <source>
        <dbReference type="SAM" id="MobiDB-lite"/>
    </source>
</evidence>
<organism evidence="2">
    <name type="scientific">Anthurium amnicola</name>
    <dbReference type="NCBI Taxonomy" id="1678845"/>
    <lineage>
        <taxon>Eukaryota</taxon>
        <taxon>Viridiplantae</taxon>
        <taxon>Streptophyta</taxon>
        <taxon>Embryophyta</taxon>
        <taxon>Tracheophyta</taxon>
        <taxon>Spermatophyta</taxon>
        <taxon>Magnoliopsida</taxon>
        <taxon>Liliopsida</taxon>
        <taxon>Araceae</taxon>
        <taxon>Pothoideae</taxon>
        <taxon>Potheae</taxon>
        <taxon>Anthurium</taxon>
    </lineage>
</organism>
<dbReference type="PANTHER" id="PTHR33130:SF43">
    <property type="entry name" value="OS01G0688600 PROTEIN"/>
    <property type="match status" value="1"/>
</dbReference>
<feature type="compositionally biased region" description="Polar residues" evidence="1">
    <location>
        <begin position="85"/>
        <end position="107"/>
    </location>
</feature>
<proteinExistence type="predicted"/>